<comment type="caution">
    <text evidence="6">The sequence shown here is derived from an EMBL/GenBank/DDBJ whole genome shotgun (WGS) entry which is preliminary data.</text>
</comment>
<feature type="domain" description="Peptidase M16 C-terminal" evidence="5">
    <location>
        <begin position="214"/>
        <end position="390"/>
    </location>
</feature>
<feature type="domain" description="Peptidase M16 N-terminal" evidence="4">
    <location>
        <begin position="59"/>
        <end position="168"/>
    </location>
</feature>
<dbReference type="EMBL" id="JAUEHU010000032">
    <property type="protein sequence ID" value="MDN0089362.1"/>
    <property type="molecule type" value="Genomic_DNA"/>
</dbReference>
<dbReference type="InterPro" id="IPR011765">
    <property type="entry name" value="Pept_M16_N"/>
</dbReference>
<evidence type="ECO:0000259" key="4">
    <source>
        <dbReference type="Pfam" id="PF00675"/>
    </source>
</evidence>
<dbReference type="RefSeq" id="WP_289818369.1">
    <property type="nucleotide sequence ID" value="NZ_JAUEHU010000032.1"/>
</dbReference>
<dbReference type="Pfam" id="PF05193">
    <property type="entry name" value="Peptidase_M16_C"/>
    <property type="match status" value="2"/>
</dbReference>
<dbReference type="SUPFAM" id="SSF63411">
    <property type="entry name" value="LuxS/MPP-like metallohydrolase"/>
    <property type="match status" value="4"/>
</dbReference>
<dbReference type="GO" id="GO:0006508">
    <property type="term" value="P:proteolysis"/>
    <property type="evidence" value="ECO:0007669"/>
    <property type="project" value="InterPro"/>
</dbReference>
<evidence type="ECO:0000256" key="3">
    <source>
        <dbReference type="RuleBase" id="RU004447"/>
    </source>
</evidence>
<protein>
    <submittedName>
        <fullName evidence="6">Insulinase family protein</fullName>
    </submittedName>
</protein>
<name>A0AAW7K1Z4_9GAMM</name>
<proteinExistence type="inferred from homology"/>
<gene>
    <name evidence="6" type="ORF">QVN42_18615</name>
</gene>
<organism evidence="6 7">
    <name type="scientific">Yersinia nurmii</name>
    <dbReference type="NCBI Taxonomy" id="685706"/>
    <lineage>
        <taxon>Bacteria</taxon>
        <taxon>Pseudomonadati</taxon>
        <taxon>Pseudomonadota</taxon>
        <taxon>Gammaproteobacteria</taxon>
        <taxon>Enterobacterales</taxon>
        <taxon>Yersiniaceae</taxon>
        <taxon>Yersinia</taxon>
    </lineage>
</organism>
<dbReference type="Pfam" id="PF00675">
    <property type="entry name" value="Peptidase_M16"/>
    <property type="match status" value="1"/>
</dbReference>
<evidence type="ECO:0000313" key="6">
    <source>
        <dbReference type="EMBL" id="MDN0089362.1"/>
    </source>
</evidence>
<accession>A0AAW7K1Z4</accession>
<dbReference type="PROSITE" id="PS51257">
    <property type="entry name" value="PROKAR_LIPOPROTEIN"/>
    <property type="match status" value="1"/>
</dbReference>
<comment type="cofactor">
    <cofactor evidence="1">
        <name>Zn(2+)</name>
        <dbReference type="ChEBI" id="CHEBI:29105"/>
    </cofactor>
</comment>
<dbReference type="Gene3D" id="3.30.830.10">
    <property type="entry name" value="Metalloenzyme, LuxS/M16 peptidase-like"/>
    <property type="match status" value="4"/>
</dbReference>
<dbReference type="PANTHER" id="PTHR11851:SF49">
    <property type="entry name" value="MITOCHONDRIAL-PROCESSING PEPTIDASE SUBUNIT ALPHA"/>
    <property type="match status" value="1"/>
</dbReference>
<dbReference type="Proteomes" id="UP001167864">
    <property type="component" value="Unassembled WGS sequence"/>
</dbReference>
<evidence type="ECO:0000256" key="1">
    <source>
        <dbReference type="ARBA" id="ARBA00001947"/>
    </source>
</evidence>
<sequence length="931" mass="104538">MFNRLVLVSLVCVLLGCTPTTRDIELTDGQSLPIRRDVQHFTLDNGLQVYLLPRAQPGVEMRLLVNSGSLQESEKQRGLAHFVEHMAFKGTRNFPGTSSFKSLEKQGITLGSHVNAVTSLNATTYKLSLPNAEEKQIQLGLRILSDWATGISFEPEAFDKERSVIVEEWRLRQGVGFRINQSLEQLRYYGSRYAQRDPIGLLDVVQQAPVSEAMAYYQQWYQPQRMALVMVGNFESTEIRQQINRLFSAPATQPLVQDNPDWKKFVPQSGILISELFDAEQGSRIIQLGLQRDLPVSFNSANGQWRDLLDTLWLTIFNQRLSLLVDNEMLSVASINQQPALLDNQRIQHLLIARPLGSDYNGTLKQLFTELQRMASTPVSAEELNAARQQILTKLRQQAAGESRYQHGYLADNLTAAIELNLPMLDKQQQLAMTETWLAAIGPQHVQAQVAELLDTGSVRLALIGPDTDRKQVDSQAIATLWDATRQTQPGAFTLKPKAVTLTLDTPAAGRMVQRQILPIANTQRWTLSNGMRVIVKSDAGMKDNVQISLRIPGGRSLEEENAVGEVNWAMRLPEVSGYGKYSPRQLAQLSKQQNLALTPYDEMLFHGLRGSAPAEHLESLLQLLHLKMTAPQFAADKLDRQKQSYALGIDKQPVERRFLDSITQEGYQHGERLLVTANGPWRNFNVKGLEQRHRQLFSATQDMTLTISGSLDEGTLQTLVERWMGSLPRTEQRLHWRDLGIKPLNRAMSKDYPLASSPKTMVSMQFSSYAVWSQPNQLALQLMDKVVSLRLRYALREQASGVYTLGFSQMVAKLPTPYYLARLNFTSAPERAEEMAQLAQKVLTQVAEEGISPLELSKAKKAWRIEQEEGRTSASYWTDALAQVGSDDGNFALLAQEVEQLEAVTPEQVNALAAQWLGRNPKIFTLSPAK</sequence>
<comment type="similarity">
    <text evidence="2 3">Belongs to the peptidase M16 family.</text>
</comment>
<dbReference type="AlphaFoldDB" id="A0AAW7K1Z4"/>
<dbReference type="InterPro" id="IPR007863">
    <property type="entry name" value="Peptidase_M16_C"/>
</dbReference>
<evidence type="ECO:0000259" key="5">
    <source>
        <dbReference type="Pfam" id="PF05193"/>
    </source>
</evidence>
<dbReference type="PROSITE" id="PS00143">
    <property type="entry name" value="INSULINASE"/>
    <property type="match status" value="1"/>
</dbReference>
<dbReference type="PANTHER" id="PTHR11851">
    <property type="entry name" value="METALLOPROTEASE"/>
    <property type="match status" value="1"/>
</dbReference>
<dbReference type="GO" id="GO:0004222">
    <property type="term" value="F:metalloendopeptidase activity"/>
    <property type="evidence" value="ECO:0007669"/>
    <property type="project" value="InterPro"/>
</dbReference>
<dbReference type="InterPro" id="IPR050361">
    <property type="entry name" value="MPP/UQCRC_Complex"/>
</dbReference>
<dbReference type="InterPro" id="IPR011249">
    <property type="entry name" value="Metalloenz_LuxS/M16"/>
</dbReference>
<dbReference type="GO" id="GO:0046872">
    <property type="term" value="F:metal ion binding"/>
    <property type="evidence" value="ECO:0007669"/>
    <property type="project" value="InterPro"/>
</dbReference>
<evidence type="ECO:0000256" key="2">
    <source>
        <dbReference type="ARBA" id="ARBA00007261"/>
    </source>
</evidence>
<feature type="domain" description="Peptidase M16 C-terminal" evidence="5">
    <location>
        <begin position="686"/>
        <end position="862"/>
    </location>
</feature>
<reference evidence="6" key="1">
    <citation type="submission" date="2023-06" db="EMBL/GenBank/DDBJ databases">
        <authorList>
            <person name="Polev D.E."/>
            <person name="Saitova A.T."/>
            <person name="Bogumilchik E.A."/>
            <person name="Kokorina G.I."/>
            <person name="Voskresenskaia E.A."/>
        </authorList>
    </citation>
    <scope>NUCLEOTIDE SEQUENCE</scope>
    <source>
        <strain evidence="6">2145 StPb PI</strain>
    </source>
</reference>
<dbReference type="InterPro" id="IPR001431">
    <property type="entry name" value="Pept_M16_Zn_BS"/>
</dbReference>
<evidence type="ECO:0000313" key="7">
    <source>
        <dbReference type="Proteomes" id="UP001167864"/>
    </source>
</evidence>